<keyword evidence="2" id="KW-0808">Transferase</keyword>
<name>A0A1I3DDA5_9RHOB</name>
<dbReference type="PROSITE" id="PS51186">
    <property type="entry name" value="GNAT"/>
    <property type="match status" value="1"/>
</dbReference>
<feature type="domain" description="N-acetyltransferase" evidence="1">
    <location>
        <begin position="42"/>
        <end position="185"/>
    </location>
</feature>
<dbReference type="GO" id="GO:0016747">
    <property type="term" value="F:acyltransferase activity, transferring groups other than amino-acyl groups"/>
    <property type="evidence" value="ECO:0007669"/>
    <property type="project" value="InterPro"/>
</dbReference>
<accession>A0A1I3DDA5</accession>
<proteinExistence type="predicted"/>
<keyword evidence="3" id="KW-1185">Reference proteome</keyword>
<dbReference type="Gene3D" id="3.40.630.30">
    <property type="match status" value="1"/>
</dbReference>
<reference evidence="2 3" key="1">
    <citation type="submission" date="2016-10" db="EMBL/GenBank/DDBJ databases">
        <authorList>
            <person name="de Groot N.N."/>
        </authorList>
    </citation>
    <scope>NUCLEOTIDE SEQUENCE [LARGE SCALE GENOMIC DNA]</scope>
    <source>
        <strain evidence="2 3">CGMCC 1.11030</strain>
    </source>
</reference>
<dbReference type="Proteomes" id="UP000199377">
    <property type="component" value="Unassembled WGS sequence"/>
</dbReference>
<gene>
    <name evidence="2" type="ORF">SAMN05216258_102522</name>
</gene>
<dbReference type="RefSeq" id="WP_092858647.1">
    <property type="nucleotide sequence ID" value="NZ_FOQH01000002.1"/>
</dbReference>
<evidence type="ECO:0000259" key="1">
    <source>
        <dbReference type="PROSITE" id="PS51186"/>
    </source>
</evidence>
<dbReference type="AlphaFoldDB" id="A0A1I3DDA5"/>
<dbReference type="SUPFAM" id="SSF55729">
    <property type="entry name" value="Acyl-CoA N-acyltransferases (Nat)"/>
    <property type="match status" value="1"/>
</dbReference>
<evidence type="ECO:0000313" key="2">
    <source>
        <dbReference type="EMBL" id="SFH84697.1"/>
    </source>
</evidence>
<dbReference type="STRING" id="1114924.SAMN05216258_102522"/>
<protein>
    <submittedName>
        <fullName evidence="2">Acetyltransferase (GNAT) family protein</fullName>
    </submittedName>
</protein>
<evidence type="ECO:0000313" key="3">
    <source>
        <dbReference type="Proteomes" id="UP000199377"/>
    </source>
</evidence>
<dbReference type="InterPro" id="IPR016181">
    <property type="entry name" value="Acyl_CoA_acyltransferase"/>
</dbReference>
<dbReference type="InterPro" id="IPR000182">
    <property type="entry name" value="GNAT_dom"/>
</dbReference>
<sequence length="187" mass="20704">MTNAGGITGRAGDRVSVAITWLEMGRRPDGAHPPLPMNAPVALVRAKAPPAAYFLYLYRLVGEAWEWTDRLDDDPATLAAELAREDMALHTLMWEGWPAGFFLLDWRQAGVCDLGYFGLCEATRGRGLARWLLSEAIHAGWSRPGVEKMTVNTCALDHPSALPLYQRAGFSPVRRTEVERVLTRDIG</sequence>
<dbReference type="EMBL" id="FOQH01000002">
    <property type="protein sequence ID" value="SFH84697.1"/>
    <property type="molecule type" value="Genomic_DNA"/>
</dbReference>
<dbReference type="Pfam" id="PF00583">
    <property type="entry name" value="Acetyltransf_1"/>
    <property type="match status" value="1"/>
</dbReference>
<dbReference type="OrthoDB" id="275336at2"/>
<organism evidence="2 3">
    <name type="scientific">Albimonas pacifica</name>
    <dbReference type="NCBI Taxonomy" id="1114924"/>
    <lineage>
        <taxon>Bacteria</taxon>
        <taxon>Pseudomonadati</taxon>
        <taxon>Pseudomonadota</taxon>
        <taxon>Alphaproteobacteria</taxon>
        <taxon>Rhodobacterales</taxon>
        <taxon>Paracoccaceae</taxon>
        <taxon>Albimonas</taxon>
    </lineage>
</organism>